<keyword evidence="3" id="KW-0677">Repeat</keyword>
<keyword evidence="4" id="KW-0547">Nucleotide-binding</keyword>
<dbReference type="PROSITE" id="PS51194">
    <property type="entry name" value="HELICASE_CTER"/>
    <property type="match status" value="1"/>
</dbReference>
<dbReference type="InterPro" id="IPR049730">
    <property type="entry name" value="SNF2/RAD54-like_C"/>
</dbReference>
<reference evidence="17" key="2">
    <citation type="submission" date="2025-09" db="UniProtKB">
        <authorList>
            <consortium name="Ensembl"/>
        </authorList>
    </citation>
    <scope>IDENTIFICATION</scope>
</reference>
<dbReference type="FunFam" id="3.40.50.10810:FF:000003">
    <property type="entry name" value="chromodomain-helicase-DNA-binding protein 8 isoform X4"/>
    <property type="match status" value="1"/>
</dbReference>
<dbReference type="Pfam" id="PF00176">
    <property type="entry name" value="SNF2-rel_dom"/>
    <property type="match status" value="1"/>
</dbReference>
<dbReference type="FunFam" id="3.40.50.300:FF:000015">
    <property type="entry name" value="chromodomain-helicase-DNA-binding protein 9 isoform X1"/>
    <property type="match status" value="1"/>
</dbReference>
<dbReference type="PROSITE" id="PS50013">
    <property type="entry name" value="CHROMO_2"/>
    <property type="match status" value="1"/>
</dbReference>
<evidence type="ECO:0000256" key="11">
    <source>
        <dbReference type="ARBA" id="ARBA00023242"/>
    </source>
</evidence>
<evidence type="ECO:0000256" key="6">
    <source>
        <dbReference type="ARBA" id="ARBA00022840"/>
    </source>
</evidence>
<comment type="catalytic activity">
    <reaction evidence="12">
        <text>ATP + H2O = ADP + phosphate + H(+)</text>
        <dbReference type="Rhea" id="RHEA:13065"/>
        <dbReference type="ChEBI" id="CHEBI:15377"/>
        <dbReference type="ChEBI" id="CHEBI:15378"/>
        <dbReference type="ChEBI" id="CHEBI:30616"/>
        <dbReference type="ChEBI" id="CHEBI:43474"/>
        <dbReference type="ChEBI" id="CHEBI:456216"/>
    </reaction>
</comment>
<dbReference type="InterPro" id="IPR006576">
    <property type="entry name" value="BRK_domain"/>
</dbReference>
<dbReference type="InterPro" id="IPR016197">
    <property type="entry name" value="Chromo-like_dom_sf"/>
</dbReference>
<feature type="compositionally biased region" description="Basic residues" evidence="13">
    <location>
        <begin position="2382"/>
        <end position="2404"/>
    </location>
</feature>
<feature type="compositionally biased region" description="Basic and acidic residues" evidence="13">
    <location>
        <begin position="2263"/>
        <end position="2274"/>
    </location>
</feature>
<keyword evidence="5" id="KW-0378">Hydrolase</keyword>
<dbReference type="InterPro" id="IPR000330">
    <property type="entry name" value="SNF2_N"/>
</dbReference>
<keyword evidence="8" id="KW-0805">Transcription regulation</keyword>
<dbReference type="GO" id="GO:0003677">
    <property type="term" value="F:DNA binding"/>
    <property type="evidence" value="ECO:0007669"/>
    <property type="project" value="UniProtKB-KW"/>
</dbReference>
<dbReference type="PANTHER" id="PTHR46850:SF1">
    <property type="entry name" value="CHROMODOMAIN-HELICASE-DNA-BINDING PROTEIN 9"/>
    <property type="match status" value="1"/>
</dbReference>
<keyword evidence="10" id="KW-0804">Transcription</keyword>
<comment type="subcellular location">
    <subcellularLocation>
        <location evidence="1">Nucleus</location>
    </subcellularLocation>
</comment>
<feature type="domain" description="Helicase ATP-binding" evidence="15">
    <location>
        <begin position="903"/>
        <end position="1077"/>
    </location>
</feature>
<accession>A0A3Q4BEU9</accession>
<evidence type="ECO:0000313" key="18">
    <source>
        <dbReference type="Proteomes" id="UP000261620"/>
    </source>
</evidence>
<feature type="domain" description="Helicase C-terminal" evidence="16">
    <location>
        <begin position="1217"/>
        <end position="1367"/>
    </location>
</feature>
<dbReference type="Gene3D" id="2.40.50.40">
    <property type="match status" value="2"/>
</dbReference>
<feature type="compositionally biased region" description="Acidic residues" evidence="13">
    <location>
        <begin position="1497"/>
        <end position="1507"/>
    </location>
</feature>
<feature type="region of interest" description="Disordered" evidence="13">
    <location>
        <begin position="2244"/>
        <end position="2282"/>
    </location>
</feature>
<comment type="similarity">
    <text evidence="2">Belongs to the SNF2/RAD54 helicase family.</text>
</comment>
<keyword evidence="6" id="KW-0067">ATP-binding</keyword>
<dbReference type="CDD" id="cd18793">
    <property type="entry name" value="SF2_C_SNF"/>
    <property type="match status" value="1"/>
</dbReference>
<name>A0A3Q4BEU9_MOLML</name>
<dbReference type="GO" id="GO:0016787">
    <property type="term" value="F:hydrolase activity"/>
    <property type="evidence" value="ECO:0007669"/>
    <property type="project" value="UniProtKB-KW"/>
</dbReference>
<feature type="region of interest" description="Disordered" evidence="13">
    <location>
        <begin position="1485"/>
        <end position="1527"/>
    </location>
</feature>
<dbReference type="Gene3D" id="3.40.5.120">
    <property type="match status" value="2"/>
</dbReference>
<evidence type="ECO:0000256" key="8">
    <source>
        <dbReference type="ARBA" id="ARBA00023015"/>
    </source>
</evidence>
<dbReference type="Ensembl" id="ENSMMOT00000017859.1">
    <property type="protein sequence ID" value="ENSMMOP00000017570.1"/>
    <property type="gene ID" value="ENSMMOG00000013335.1"/>
</dbReference>
<reference evidence="17" key="1">
    <citation type="submission" date="2025-08" db="UniProtKB">
        <authorList>
            <consortium name="Ensembl"/>
        </authorList>
    </citation>
    <scope>IDENTIFICATION</scope>
</reference>
<evidence type="ECO:0000256" key="4">
    <source>
        <dbReference type="ARBA" id="ARBA00022741"/>
    </source>
</evidence>
<dbReference type="CDD" id="cd18663">
    <property type="entry name" value="CD2_tandem_CHD5-9_like"/>
    <property type="match status" value="1"/>
</dbReference>
<feature type="region of interest" description="Disordered" evidence="13">
    <location>
        <begin position="525"/>
        <end position="653"/>
    </location>
</feature>
<dbReference type="SMART" id="SM00298">
    <property type="entry name" value="CHROMO"/>
    <property type="match status" value="2"/>
</dbReference>
<dbReference type="SMART" id="SM00592">
    <property type="entry name" value="BRK"/>
    <property type="match status" value="1"/>
</dbReference>
<dbReference type="InterPro" id="IPR038718">
    <property type="entry name" value="SNF2-like_sf"/>
</dbReference>
<dbReference type="CDD" id="cd18668">
    <property type="entry name" value="CD1_tandem_CHD5-9_like"/>
    <property type="match status" value="1"/>
</dbReference>
<evidence type="ECO:0000256" key="12">
    <source>
        <dbReference type="ARBA" id="ARBA00049360"/>
    </source>
</evidence>
<dbReference type="InterPro" id="IPR014001">
    <property type="entry name" value="Helicase_ATP-bd"/>
</dbReference>
<feature type="compositionally biased region" description="Polar residues" evidence="13">
    <location>
        <begin position="532"/>
        <end position="548"/>
    </location>
</feature>
<protein>
    <submittedName>
        <fullName evidence="17">Uncharacterized protein</fullName>
    </submittedName>
</protein>
<dbReference type="InterPro" id="IPR051493">
    <property type="entry name" value="CHD"/>
</dbReference>
<dbReference type="SUPFAM" id="SSF54160">
    <property type="entry name" value="Chromo domain-like"/>
    <property type="match status" value="2"/>
</dbReference>
<dbReference type="GO" id="GO:0006325">
    <property type="term" value="P:chromatin organization"/>
    <property type="evidence" value="ECO:0007669"/>
    <property type="project" value="UniProtKB-KW"/>
</dbReference>
<evidence type="ECO:0000256" key="2">
    <source>
        <dbReference type="ARBA" id="ARBA00007025"/>
    </source>
</evidence>
<evidence type="ECO:0000256" key="13">
    <source>
        <dbReference type="SAM" id="MobiDB-lite"/>
    </source>
</evidence>
<keyword evidence="7" id="KW-0156">Chromatin regulator</keyword>
<dbReference type="InterPro" id="IPR023780">
    <property type="entry name" value="Chromo_domain"/>
</dbReference>
<dbReference type="FunFam" id="2.40.50.40:FF:000001">
    <property type="entry name" value="chromodomain-helicase-DNA-binding protein 8 isoform X4"/>
    <property type="match status" value="1"/>
</dbReference>
<dbReference type="SUPFAM" id="SSF160481">
    <property type="entry name" value="BRK domain-like"/>
    <property type="match status" value="1"/>
</dbReference>
<keyword evidence="11" id="KW-0539">Nucleus</keyword>
<dbReference type="InterPro" id="IPR001650">
    <property type="entry name" value="Helicase_C-like"/>
</dbReference>
<evidence type="ECO:0000256" key="10">
    <source>
        <dbReference type="ARBA" id="ARBA00023163"/>
    </source>
</evidence>
<evidence type="ECO:0000259" key="16">
    <source>
        <dbReference type="PROSITE" id="PS51194"/>
    </source>
</evidence>
<organism evidence="17 18">
    <name type="scientific">Mola mola</name>
    <name type="common">Ocean sunfish</name>
    <name type="synonym">Tetraodon mola</name>
    <dbReference type="NCBI Taxonomy" id="94237"/>
    <lineage>
        <taxon>Eukaryota</taxon>
        <taxon>Metazoa</taxon>
        <taxon>Chordata</taxon>
        <taxon>Craniata</taxon>
        <taxon>Vertebrata</taxon>
        <taxon>Euteleostomi</taxon>
        <taxon>Actinopterygii</taxon>
        <taxon>Neopterygii</taxon>
        <taxon>Teleostei</taxon>
        <taxon>Neoteleostei</taxon>
        <taxon>Acanthomorphata</taxon>
        <taxon>Eupercaria</taxon>
        <taxon>Tetraodontiformes</taxon>
        <taxon>Molidae</taxon>
        <taxon>Mola</taxon>
    </lineage>
</organism>
<dbReference type="PANTHER" id="PTHR46850">
    <property type="entry name" value="CHROMODOMAIN-HELICASE-DNA-BINDING PROTEIN 9"/>
    <property type="match status" value="1"/>
</dbReference>
<evidence type="ECO:0000259" key="15">
    <source>
        <dbReference type="PROSITE" id="PS51192"/>
    </source>
</evidence>
<keyword evidence="9" id="KW-0238">DNA-binding</keyword>
<feature type="domain" description="Chromo" evidence="14">
    <location>
        <begin position="805"/>
        <end position="871"/>
    </location>
</feature>
<feature type="region of interest" description="Disordered" evidence="13">
    <location>
        <begin position="2380"/>
        <end position="2412"/>
    </location>
</feature>
<evidence type="ECO:0000259" key="14">
    <source>
        <dbReference type="PROSITE" id="PS50013"/>
    </source>
</evidence>
<dbReference type="Proteomes" id="UP000261620">
    <property type="component" value="Unplaced"/>
</dbReference>
<evidence type="ECO:0000256" key="5">
    <source>
        <dbReference type="ARBA" id="ARBA00022801"/>
    </source>
</evidence>
<feature type="compositionally biased region" description="Low complexity" evidence="13">
    <location>
        <begin position="2143"/>
        <end position="2156"/>
    </location>
</feature>
<dbReference type="SMART" id="SM00490">
    <property type="entry name" value="HELICc"/>
    <property type="match status" value="1"/>
</dbReference>
<dbReference type="PROSITE" id="PS51192">
    <property type="entry name" value="HELICASE_ATP_BIND_1"/>
    <property type="match status" value="1"/>
</dbReference>
<evidence type="ECO:0000256" key="1">
    <source>
        <dbReference type="ARBA" id="ARBA00004123"/>
    </source>
</evidence>
<evidence type="ECO:0000256" key="9">
    <source>
        <dbReference type="ARBA" id="ARBA00023125"/>
    </source>
</evidence>
<keyword evidence="18" id="KW-1185">Reference proteome</keyword>
<feature type="compositionally biased region" description="Polar residues" evidence="13">
    <location>
        <begin position="2110"/>
        <end position="2119"/>
    </location>
</feature>
<dbReference type="Pfam" id="PF00271">
    <property type="entry name" value="Helicase_C"/>
    <property type="match status" value="1"/>
</dbReference>
<sequence>MADPIMDLFEDTPLFNLDALPDDSFSQGSSDPVEEALKLALGQVDPPADSELTVNTGLNDPIVASAFPDPAHVEVPVQQSVPVMTAQTVSIAAAPAVTPAPAPVDTVPQIQAQTTIPFVSNTSVATSSTVLLSSPLTVTSSTATTTATTQLSQITHQLTPQQLAAITQQGGGKIVILKGPQGQAQVLQTVSGATGQPSGKVIRVLSGTPLKPGVSILQGGTVLNQTSPGQAQVKVGTTGVQRVLQSPNGPVKQMLLTSMPQQTQGQAVQVQIPAQATIAQSQNQVQVQPQAAQIQVQTQASEAKRITLVLQQPSQTGSAVPAGQVVTAQQQVTQIQQVQTAQGGQQQQPQAPARLVLGQLPGGKLVLQGSQLAALTQARAAGQTGGQPKVLTIQLQVQQQPNQQGGVKYQLVSGPGNTGSPQVLQISQAQGGQRVAVPLKMLLQPQVSSASSAGGTVSVVKVINSSTAGPSTTTTTPSQAIRITKAPGEPASVRRVEILCKQEKANRIVAEAIARAKARGEKNLPRVLNQDELPTTQSSPETVGTLTVVSAAKKKTSGGGSKKKSPMSGGPTPKTAAAVDKRGKVKTPGGTTGVAGCTIITAAGNKGKSKTKPTITLVGAKKRKRNMSSDHSDGELSPASPAALEDKRRSNRVVKRKKYTEDLDIKITDDEDEQEDVDVTTTAAAVASISGGTGAQLKQEMELDVDGQPSMQFFVENPSEEDAAIVDKILSLRLTKKEVSQGHYANVEEFFVKYKNSYLHCEWASLEQLEKDKRIHQKIKRFKTKHAQMRHLFQEDEEPFNPDYVEVDRILDVSHSVDKDNGEPVIYYLVKWCSLPYEDATWELKEDVDEGKVEEFQKIQNRQPRLKRMSRPSASSWKKLEESREYNNGNTLREYQLEGVNWLLFNWYNQNCILADEMGLGKTIQSITLLSEVYAAGIQGPFLVIAPLSTITNWEREFSTWTNMNAIVYHGSLASRQMIQQYEMYFKDEKDHLIPGAYKFDALITTFEMVLSDCPELREISWRCVIIDEAHRLKNRNCKLLDSLKMLDLEHKVLLTGTPLQNTVEELFSLLHFLEPAQFPSETEFLRDFGDLKTEEQVQKLQAILKPMMLRRLKEDVEKNLAPKQETIIEVELTDVQKKYYRAILERNFSFLSLGANSNSNVPNLLNTMMELRKCCNHPYLINAEEKIVAELREVYDPLAPDFHLQALIRSAGKLVLLDKLLPRLKAGGHKVLIFSQMVRCLDILEDYLINKYLYERIDGRVRGNLRQAAIDRFSKPDSDRFVFLLCTRAGGLGINLTAADTCVIFDSDWNPQNDLQAQARCHRIGQSKAVKVYRLITRNSYEREMLDKASLKLGLDRAVLQSMSGNKESNVNGIQQFSKKEIEDLLRKGAYAAIMDENDEGSRFCEEDIDQILQRRATTITIESEGKGSTFSKASFVASENRNDIALDDPEFWQKWAKKADIDMDSINRKNTLVIDTPRVRKQTRQYSSLRGEGGDLSDLDSDDEYPPANSRQSRSSRRSDRHSGGGYGRTDCFRVEKHLLVYWGRWRDILSHARCKRRLSERDVETICRVILVFCLLHYRGDENIKSFIWELITPPENGREPQTLLNHSLSIPVPRGRKGKRVKAQSTFDVQKVEWIRKYNPDTLLLDDSYRKHLKHQCNVLLRVRMLYYLKQEVIGEHAEAVLKGADIEVDIWMPEMEQQEVPAAWWDAEADRSLLAGVFKHYEMYTTMRADSCLCFVERVGRPDDKAIDAEQHTGDTELGETEYDKYSEDPEFKPASRLAKDLFEEPDSMNVDDEISVEDKVATAITESVSSQSGVCDWPTSSSLTARLRRLITAYQRSYRQEQLKIEAEAKGDRRRRRCEQASKLKEIARQERQQWTRREECDFYRVVSTFGVEKIKPEPGLPEGGDPEFDWTRFRTFARLDKKTDESLSRYFRSFVAMCRRVCHLRLALSQTVAPITEERASRTLYRISLLRRLRERVLPHPSLQERLLLAPTSSELPNWWNIPEHDRQLMLGASLHGVSRTELSIFADPQFTFSQARDEFIQNQQAPPPPPPAPPIVTLSLPKTEEDMPGIKEEGAHVDARLLAGQISADLQSTLLSHHDSKGTGQMWSMKSSRGRDGKTGERKGEGGSDSDSDSDSGSSSSGRSGSSDDSGEQDRVLINRLDNLCTLVLSGHWPSGRRYVSEAQLNPSSELAMDEMAYTRVIRKPTSTPGGPGADGEDGEFTVKLLKEEGLKLTFSKQALMPNGSSGESSRKRRKENERTPRRRDPPTWLKENPDYEVEGDMLELLVNRSKRKRRRRADKALTGSEKVKIINMRTGKKVGAAFCPMLQDLREYLEGNPDNAVAPDWSETVRNSGFLPETFFHRLLTEHSEIPKKSRRRHHHHHHTHPHTHTHHHLLHTPDPGPEDPILDGVEETLVSDGAYMMDEEDLEATHHFLTSPDFDVKMEGGDSLSQGDYDSSDQEALLDDVIIAQKDSDSSSSSED</sequence>
<dbReference type="SMART" id="SM00487">
    <property type="entry name" value="DEXDc"/>
    <property type="match status" value="1"/>
</dbReference>
<feature type="compositionally biased region" description="Basic residues" evidence="13">
    <location>
        <begin position="552"/>
        <end position="565"/>
    </location>
</feature>
<dbReference type="Pfam" id="PF07533">
    <property type="entry name" value="BRK"/>
    <property type="match status" value="1"/>
</dbReference>
<dbReference type="Gene3D" id="3.40.50.300">
    <property type="entry name" value="P-loop containing nucleotide triphosphate hydrolases"/>
    <property type="match status" value="1"/>
</dbReference>
<dbReference type="Pfam" id="PF00385">
    <property type="entry name" value="Chromo"/>
    <property type="match status" value="1"/>
</dbReference>
<feature type="compositionally biased region" description="Basic and acidic residues" evidence="13">
    <location>
        <begin position="2121"/>
        <end position="2134"/>
    </location>
</feature>
<dbReference type="Pfam" id="PF23078">
    <property type="entry name" value="HTH_CHD6-9"/>
    <property type="match status" value="1"/>
</dbReference>
<dbReference type="STRING" id="94237.ENSMMOP00000017570"/>
<dbReference type="Gene3D" id="3.40.50.10810">
    <property type="entry name" value="Tandem AAA-ATPase domain"/>
    <property type="match status" value="1"/>
</dbReference>
<dbReference type="SUPFAM" id="SSF52540">
    <property type="entry name" value="P-loop containing nucleoside triphosphate hydrolases"/>
    <property type="match status" value="2"/>
</dbReference>
<dbReference type="InterPro" id="IPR000953">
    <property type="entry name" value="Chromo/chromo_shadow_dom"/>
</dbReference>
<evidence type="ECO:0000256" key="7">
    <source>
        <dbReference type="ARBA" id="ARBA00022853"/>
    </source>
</evidence>
<dbReference type="InterPro" id="IPR027417">
    <property type="entry name" value="P-loop_NTPase"/>
</dbReference>
<dbReference type="Gene3D" id="1.10.10.60">
    <property type="entry name" value="Homeodomain-like"/>
    <property type="match status" value="2"/>
</dbReference>
<dbReference type="InterPro" id="IPR056342">
    <property type="entry name" value="HTH_CHD6-9"/>
</dbReference>
<dbReference type="GO" id="GO:0005634">
    <property type="term" value="C:nucleus"/>
    <property type="evidence" value="ECO:0007669"/>
    <property type="project" value="UniProtKB-SubCell"/>
</dbReference>
<evidence type="ECO:0000256" key="3">
    <source>
        <dbReference type="ARBA" id="ARBA00022737"/>
    </source>
</evidence>
<feature type="region of interest" description="Disordered" evidence="13">
    <location>
        <begin position="2104"/>
        <end position="2160"/>
    </location>
</feature>
<dbReference type="InterPro" id="IPR037259">
    <property type="entry name" value="BRK_sf"/>
</dbReference>
<evidence type="ECO:0000313" key="17">
    <source>
        <dbReference type="Ensembl" id="ENSMMOP00000017570.1"/>
    </source>
</evidence>
<proteinExistence type="inferred from homology"/>
<dbReference type="GO" id="GO:0005524">
    <property type="term" value="F:ATP binding"/>
    <property type="evidence" value="ECO:0007669"/>
    <property type="project" value="UniProtKB-KW"/>
</dbReference>